<protein>
    <recommendedName>
        <fullName evidence="7">Cyclin-dependent kinase inhibitor domain-containing protein</fullName>
    </recommendedName>
</protein>
<dbReference type="GO" id="GO:0051726">
    <property type="term" value="P:regulation of cell cycle"/>
    <property type="evidence" value="ECO:0007669"/>
    <property type="project" value="InterPro"/>
</dbReference>
<evidence type="ECO:0000256" key="1">
    <source>
        <dbReference type="ARBA" id="ARBA00004123"/>
    </source>
</evidence>
<organism evidence="8 9">
    <name type="scientific">Polyplax serrata</name>
    <name type="common">Common mouse louse</name>
    <dbReference type="NCBI Taxonomy" id="468196"/>
    <lineage>
        <taxon>Eukaryota</taxon>
        <taxon>Metazoa</taxon>
        <taxon>Ecdysozoa</taxon>
        <taxon>Arthropoda</taxon>
        <taxon>Hexapoda</taxon>
        <taxon>Insecta</taxon>
        <taxon>Pterygota</taxon>
        <taxon>Neoptera</taxon>
        <taxon>Paraneoptera</taxon>
        <taxon>Psocodea</taxon>
        <taxon>Troctomorpha</taxon>
        <taxon>Phthiraptera</taxon>
        <taxon>Anoplura</taxon>
        <taxon>Polyplacidae</taxon>
        <taxon>Polyplax</taxon>
    </lineage>
</organism>
<feature type="compositionally biased region" description="Low complexity" evidence="6">
    <location>
        <begin position="122"/>
        <end position="150"/>
    </location>
</feature>
<evidence type="ECO:0000256" key="3">
    <source>
        <dbReference type="ARBA" id="ARBA00023013"/>
    </source>
</evidence>
<keyword evidence="3" id="KW-0649">Protein kinase inhibitor</keyword>
<evidence type="ECO:0000313" key="8">
    <source>
        <dbReference type="EMBL" id="KAK6626134.1"/>
    </source>
</evidence>
<dbReference type="GO" id="GO:0005634">
    <property type="term" value="C:nucleus"/>
    <property type="evidence" value="ECO:0007669"/>
    <property type="project" value="UniProtKB-SubCell"/>
</dbReference>
<dbReference type="PANTHER" id="PTHR10265">
    <property type="entry name" value="CYCLIN-DEPENDENT KINASE INHIBITOR 1"/>
    <property type="match status" value="1"/>
</dbReference>
<dbReference type="Proteomes" id="UP001372834">
    <property type="component" value="Unassembled WGS sequence"/>
</dbReference>
<dbReference type="InterPro" id="IPR044898">
    <property type="entry name" value="CDI_dom_sf"/>
</dbReference>
<evidence type="ECO:0000313" key="9">
    <source>
        <dbReference type="Proteomes" id="UP001372834"/>
    </source>
</evidence>
<proteinExistence type="inferred from homology"/>
<comment type="subcellular location">
    <subcellularLocation>
        <location evidence="1">Nucleus</location>
    </subcellularLocation>
</comment>
<dbReference type="InterPro" id="IPR003175">
    <property type="entry name" value="CDI_dom"/>
</dbReference>
<feature type="region of interest" description="Disordered" evidence="6">
    <location>
        <begin position="120"/>
        <end position="150"/>
    </location>
</feature>
<dbReference type="AlphaFoldDB" id="A0AAN8NY77"/>
<comment type="similarity">
    <text evidence="2">Belongs to the CDI family.</text>
</comment>
<gene>
    <name evidence="8" type="ORF">RUM43_006439</name>
</gene>
<keyword evidence="5" id="KW-0131">Cell cycle</keyword>
<evidence type="ECO:0000259" key="7">
    <source>
        <dbReference type="Pfam" id="PF02234"/>
    </source>
</evidence>
<dbReference type="Gene3D" id="4.10.365.10">
    <property type="entry name" value="p27"/>
    <property type="match status" value="1"/>
</dbReference>
<name>A0AAN8NY77_POLSC</name>
<dbReference type="GO" id="GO:0004861">
    <property type="term" value="F:cyclin-dependent protein serine/threonine kinase inhibitor activity"/>
    <property type="evidence" value="ECO:0007669"/>
    <property type="project" value="InterPro"/>
</dbReference>
<dbReference type="Pfam" id="PF02234">
    <property type="entry name" value="CDI"/>
    <property type="match status" value="1"/>
</dbReference>
<reference evidence="8 9" key="1">
    <citation type="submission" date="2023-10" db="EMBL/GenBank/DDBJ databases">
        <title>Genomes of two closely related lineages of the louse Polyplax serrata with different host specificities.</title>
        <authorList>
            <person name="Martinu J."/>
            <person name="Tarabai H."/>
            <person name="Stefka J."/>
            <person name="Hypsa V."/>
        </authorList>
    </citation>
    <scope>NUCLEOTIDE SEQUENCE [LARGE SCALE GENOMIC DNA]</scope>
    <source>
        <strain evidence="8">HR10_N</strain>
    </source>
</reference>
<feature type="domain" description="Cyclin-dependent kinase inhibitor" evidence="7">
    <location>
        <begin position="46"/>
        <end position="96"/>
    </location>
</feature>
<evidence type="ECO:0000256" key="2">
    <source>
        <dbReference type="ARBA" id="ARBA00006726"/>
    </source>
</evidence>
<evidence type="ECO:0000256" key="5">
    <source>
        <dbReference type="ARBA" id="ARBA00023306"/>
    </source>
</evidence>
<sequence length="185" mass="21007">MSARVFNPHIMSEMRRVMRGGGHLDLSESEARSPRDNGSLERIKKCLFGPIDHNECKLYVQQEMDSHREKASKKWNFDFKTGKPRPSEEGSVYEWKVLKVNETVPEAYALSRLPYLSQHADSSSSSTTISTIKSTQENYPSCPSSSSSIVTSTRTSKCNKQTVITGVFLMVKTNYLFPQIDIRDF</sequence>
<evidence type="ECO:0000256" key="4">
    <source>
        <dbReference type="ARBA" id="ARBA00023242"/>
    </source>
</evidence>
<dbReference type="EMBL" id="JAWJWE010000037">
    <property type="protein sequence ID" value="KAK6626134.1"/>
    <property type="molecule type" value="Genomic_DNA"/>
</dbReference>
<keyword evidence="4" id="KW-0539">Nucleus</keyword>
<evidence type="ECO:0000256" key="6">
    <source>
        <dbReference type="SAM" id="MobiDB-lite"/>
    </source>
</evidence>
<dbReference type="PANTHER" id="PTHR10265:SF45">
    <property type="entry name" value="DACAPO"/>
    <property type="match status" value="1"/>
</dbReference>
<accession>A0AAN8NY77</accession>
<comment type="caution">
    <text evidence="8">The sequence shown here is derived from an EMBL/GenBank/DDBJ whole genome shotgun (WGS) entry which is preliminary data.</text>
</comment>